<dbReference type="InterPro" id="IPR001680">
    <property type="entry name" value="WD40_rpt"/>
</dbReference>
<evidence type="ECO:0000256" key="2">
    <source>
        <dbReference type="ARBA" id="ARBA00022737"/>
    </source>
</evidence>
<dbReference type="Proteomes" id="UP000689195">
    <property type="component" value="Unassembled WGS sequence"/>
</dbReference>
<dbReference type="PROSITE" id="PS50294">
    <property type="entry name" value="WD_REPEATS_REGION"/>
    <property type="match status" value="8"/>
</dbReference>
<evidence type="ECO:0000313" key="7">
    <source>
        <dbReference type="Proteomes" id="UP000689195"/>
    </source>
</evidence>
<dbReference type="SMART" id="SM00564">
    <property type="entry name" value="PQQ"/>
    <property type="match status" value="6"/>
</dbReference>
<dbReference type="PANTHER" id="PTHR22847:SF637">
    <property type="entry name" value="WD REPEAT DOMAIN 5B"/>
    <property type="match status" value="1"/>
</dbReference>
<dbReference type="Pfam" id="PF23414">
    <property type="entry name" value="Beta-prop_EML_2"/>
    <property type="match status" value="1"/>
</dbReference>
<feature type="repeat" description="WD" evidence="3">
    <location>
        <begin position="414"/>
        <end position="455"/>
    </location>
</feature>
<keyword evidence="4" id="KW-0812">Transmembrane</keyword>
<feature type="repeat" description="WD" evidence="3">
    <location>
        <begin position="498"/>
        <end position="539"/>
    </location>
</feature>
<feature type="repeat" description="WD" evidence="3">
    <location>
        <begin position="582"/>
        <end position="623"/>
    </location>
</feature>
<dbReference type="InterPro" id="IPR055442">
    <property type="entry name" value="Beta-prop_EML-like_2nd"/>
</dbReference>
<evidence type="ECO:0000313" key="6">
    <source>
        <dbReference type="EMBL" id="CAD8168211.1"/>
    </source>
</evidence>
<proteinExistence type="predicted"/>
<keyword evidence="2" id="KW-0677">Repeat</keyword>
<dbReference type="AlphaFoldDB" id="A0A8S1UU38"/>
<feature type="transmembrane region" description="Helical" evidence="4">
    <location>
        <begin position="792"/>
        <end position="814"/>
    </location>
</feature>
<gene>
    <name evidence="6" type="ORF">PPENT_87.1.T0480243</name>
</gene>
<feature type="domain" description="EML-like second beta-propeller" evidence="5">
    <location>
        <begin position="475"/>
        <end position="622"/>
    </location>
</feature>
<protein>
    <recommendedName>
        <fullName evidence="5">EML-like second beta-propeller domain-containing protein</fullName>
    </recommendedName>
</protein>
<evidence type="ECO:0000259" key="5">
    <source>
        <dbReference type="Pfam" id="PF23414"/>
    </source>
</evidence>
<dbReference type="EMBL" id="CAJJDO010000048">
    <property type="protein sequence ID" value="CAD8168211.1"/>
    <property type="molecule type" value="Genomic_DNA"/>
</dbReference>
<keyword evidence="4" id="KW-1133">Transmembrane helix</keyword>
<sequence length="925" mass="106273">MICLAPHKCSCLRKLCVECLYEHEVDIKKHTIPITNFQERILKKLKESKLEETSELNNQRMAFKQLLSQSEQMLKKILEELSQLINQIYDWIEQENQSYLNFINKNSDLAQTSSTDLEKLVNIVEGTTLNDFNAYKSSYMKELDQTKNWWDQLINTFIEKSIQGIQKIESLIKEDEEEVYQMKEDLYEMLTYIQDIDETIYKKVFEIFNREKVSDILGFLSQTKDQKFYEYLQVKKITNVLRNIQNHQFSKDNYSSETYEKARQNLIKMMKNNKGVIDFIMFLVHLTSIEGKFIQCGSNALNLLVGMKVDIKNQSFQNIRIKNTSLIGANLVRCNLSGSEFDNVDISGLNLNGTQMFNCKWKDLKIHELNKLDGQSSCIRSVCISPDGNTLSSGSEDKSICLWDVKTGHQKAKFDGHEHWVMSVCFSPNGNILASGSNDRSIRLWNVKTGQQKAKFDGHTSAIMSVCFSPDGQTLASGSNDKSIRLWDVQTQQQKAKLDGHSNCINSVCFSPDGNTLASGSYDNSIRLWDVKTGQQKVKLDSHTHYVYSVCFSSDGNILLSGSNDNSIRLWDVKAGIQTAKLDGHSDYVKSVCFSPDGNTLASGSDDKSIRLWNVKTGQQKAKLDGYSGYVYSVNFSPIENTLASGSYDDSIRLWDVNIGEQQVKFDGHFNEILSVCFSPDGNTLASCSQDDTICFFDVKTGQEIKSFDKNYQIILTQFKALFQSNSLPISTNITTLRISKTPLFQAQGALILKGHFVNYEGYDLRELLKSEGSCIQKTYRKSDFDHYQTTIIITINIQYFFLILFLLLSLLIFTSKARQVLIFQSFFPFQLMPLHLFLYYENIRSIQCKDYLSKHHKKCYLNLLDRDLNLNDTTLNQIIQAENNKHNEKIKIKIDIITQLTQHFLQNIQEQYDRFSFIIIQNRD</sequence>
<keyword evidence="1 3" id="KW-0853">WD repeat</keyword>
<dbReference type="Pfam" id="PF00400">
    <property type="entry name" value="WD40"/>
    <property type="match status" value="3"/>
</dbReference>
<feature type="repeat" description="WD" evidence="3">
    <location>
        <begin position="666"/>
        <end position="707"/>
    </location>
</feature>
<keyword evidence="4" id="KW-0472">Membrane</keyword>
<dbReference type="PANTHER" id="PTHR22847">
    <property type="entry name" value="WD40 REPEAT PROTEIN"/>
    <property type="match status" value="1"/>
</dbReference>
<name>A0A8S1UU38_9CILI</name>
<dbReference type="Pfam" id="PF00805">
    <property type="entry name" value="Pentapeptide"/>
    <property type="match status" value="1"/>
</dbReference>
<dbReference type="GO" id="GO:1990234">
    <property type="term" value="C:transferase complex"/>
    <property type="evidence" value="ECO:0007669"/>
    <property type="project" value="UniProtKB-ARBA"/>
</dbReference>
<reference evidence="6" key="1">
    <citation type="submission" date="2021-01" db="EMBL/GenBank/DDBJ databases">
        <authorList>
            <consortium name="Genoscope - CEA"/>
            <person name="William W."/>
        </authorList>
    </citation>
    <scope>NUCLEOTIDE SEQUENCE</scope>
</reference>
<keyword evidence="7" id="KW-1185">Reference proteome</keyword>
<evidence type="ECO:0000256" key="1">
    <source>
        <dbReference type="ARBA" id="ARBA00022574"/>
    </source>
</evidence>
<feature type="repeat" description="WD" evidence="3">
    <location>
        <begin position="624"/>
        <end position="665"/>
    </location>
</feature>
<organism evidence="6 7">
    <name type="scientific">Paramecium pentaurelia</name>
    <dbReference type="NCBI Taxonomy" id="43138"/>
    <lineage>
        <taxon>Eukaryota</taxon>
        <taxon>Sar</taxon>
        <taxon>Alveolata</taxon>
        <taxon>Ciliophora</taxon>
        <taxon>Intramacronucleata</taxon>
        <taxon>Oligohymenophorea</taxon>
        <taxon>Peniculida</taxon>
        <taxon>Parameciidae</taxon>
        <taxon>Paramecium</taxon>
    </lineage>
</organism>
<feature type="transmembrane region" description="Helical" evidence="4">
    <location>
        <begin position="821"/>
        <end position="841"/>
    </location>
</feature>
<accession>A0A8S1UU38</accession>
<dbReference type="CDD" id="cd00200">
    <property type="entry name" value="WD40"/>
    <property type="match status" value="1"/>
</dbReference>
<dbReference type="PROSITE" id="PS50082">
    <property type="entry name" value="WD_REPEATS_2"/>
    <property type="match status" value="8"/>
</dbReference>
<evidence type="ECO:0000256" key="3">
    <source>
        <dbReference type="PROSITE-ProRule" id="PRU00221"/>
    </source>
</evidence>
<dbReference type="InterPro" id="IPR001646">
    <property type="entry name" value="5peptide_repeat"/>
</dbReference>
<dbReference type="InterPro" id="IPR018391">
    <property type="entry name" value="PQQ_b-propeller_rpt"/>
</dbReference>
<feature type="repeat" description="WD" evidence="3">
    <location>
        <begin position="456"/>
        <end position="497"/>
    </location>
</feature>
<feature type="repeat" description="WD" evidence="3">
    <location>
        <begin position="540"/>
        <end position="581"/>
    </location>
</feature>
<comment type="caution">
    <text evidence="6">The sequence shown here is derived from an EMBL/GenBank/DDBJ whole genome shotgun (WGS) entry which is preliminary data.</text>
</comment>
<evidence type="ECO:0000256" key="4">
    <source>
        <dbReference type="SAM" id="Phobius"/>
    </source>
</evidence>
<dbReference type="SMART" id="SM00320">
    <property type="entry name" value="WD40"/>
    <property type="match status" value="8"/>
</dbReference>
<dbReference type="PROSITE" id="PS00678">
    <property type="entry name" value="WD_REPEATS_1"/>
    <property type="match status" value="7"/>
</dbReference>
<dbReference type="InterPro" id="IPR019775">
    <property type="entry name" value="WD40_repeat_CS"/>
</dbReference>
<feature type="repeat" description="WD" evidence="3">
    <location>
        <begin position="372"/>
        <end position="413"/>
    </location>
</feature>